<feature type="binding site" evidence="7">
    <location>
        <begin position="300"/>
        <end position="302"/>
    </location>
    <ligand>
        <name>substrate</name>
    </ligand>
</feature>
<dbReference type="Pfam" id="PF01979">
    <property type="entry name" value="Amidohydro_1"/>
    <property type="match status" value="1"/>
</dbReference>
<evidence type="ECO:0000256" key="5">
    <source>
        <dbReference type="PIRNR" id="PIRNR038994"/>
    </source>
</evidence>
<reference evidence="10 11" key="1">
    <citation type="submission" date="2016-10" db="EMBL/GenBank/DDBJ databases">
        <authorList>
            <person name="de Groot N.N."/>
        </authorList>
    </citation>
    <scope>NUCLEOTIDE SEQUENCE [LARGE SCALE GENOMIC DNA]</scope>
    <source>
        <strain evidence="10 11">GAS232</strain>
    </source>
</reference>
<keyword evidence="2 8" id="KW-0479">Metal-binding</keyword>
<sequence>MHCYRGRDPITLQHLEVEVDGGAITAVRPWLEPSGDLWLAAGLVDLQVNGYGGIDLNADGCDVAAITRMLEVAGTTTFLPTIITADIASMSSRLRAIANACAGNSDVARAIPCIHVEGPYISPEDGYRGAHPVADVRPPSLEEFDVLQSAADGLIGLVTLSPHWPGVEEFIRALHERGVVVSLGHTDASPDQIHHAVDAGATLSTHLGNGLAAVLPRHNNPIFTQLAEDRLTAAFIVDGAHLPTDTLRVMLRAKGVERSILVSDSVALGGVTPGHYHSHIGGEVTVHADGTIRMREGGLLAGSRIMLKDAVGRMSTMSGCTLGQAIRMATSNPADALGLKAGRIVVGAPADLLLFRWKRGDTSLQVEEVVIRGEQLA</sequence>
<dbReference type="PANTHER" id="PTHR11113">
    <property type="entry name" value="N-ACETYLGLUCOSAMINE-6-PHOSPHATE DEACETYLASE"/>
    <property type="match status" value="1"/>
</dbReference>
<evidence type="ECO:0000256" key="8">
    <source>
        <dbReference type="PIRSR" id="PIRSR038994-3"/>
    </source>
</evidence>
<keyword evidence="4 5" id="KW-0119">Carbohydrate metabolism</keyword>
<dbReference type="PANTHER" id="PTHR11113:SF14">
    <property type="entry name" value="N-ACETYLGLUCOSAMINE-6-PHOSPHATE DEACETYLASE"/>
    <property type="match status" value="1"/>
</dbReference>
<evidence type="ECO:0000256" key="1">
    <source>
        <dbReference type="ARBA" id="ARBA00010716"/>
    </source>
</evidence>
<dbReference type="GO" id="GO:0008448">
    <property type="term" value="F:N-acetylglucosamine-6-phosphate deacetylase activity"/>
    <property type="evidence" value="ECO:0007669"/>
    <property type="project" value="InterPro"/>
</dbReference>
<comment type="similarity">
    <text evidence="1 5">Belongs to the metallo-dependent hydrolases superfamily. NagA family.</text>
</comment>
<name>A0A1G7H6L8_9BACT</name>
<evidence type="ECO:0000313" key="10">
    <source>
        <dbReference type="EMBL" id="SDE96046.1"/>
    </source>
</evidence>
<gene>
    <name evidence="10" type="ORF">SAMN05444167_0932</name>
</gene>
<evidence type="ECO:0000256" key="6">
    <source>
        <dbReference type="PIRSR" id="PIRSR038994-1"/>
    </source>
</evidence>
<dbReference type="EMBL" id="LT629690">
    <property type="protein sequence ID" value="SDE96046.1"/>
    <property type="molecule type" value="Genomic_DNA"/>
</dbReference>
<dbReference type="SUPFAM" id="SSF51556">
    <property type="entry name" value="Metallo-dependent hydrolases"/>
    <property type="match status" value="1"/>
</dbReference>
<evidence type="ECO:0000259" key="9">
    <source>
        <dbReference type="Pfam" id="PF01979"/>
    </source>
</evidence>
<proteinExistence type="inferred from homology"/>
<evidence type="ECO:0000256" key="3">
    <source>
        <dbReference type="ARBA" id="ARBA00022801"/>
    </source>
</evidence>
<accession>A0A1G7H6L8</accession>
<dbReference type="OrthoDB" id="9776488at2"/>
<dbReference type="AlphaFoldDB" id="A0A1G7H6L8"/>
<evidence type="ECO:0000256" key="7">
    <source>
        <dbReference type="PIRSR" id="PIRSR038994-2"/>
    </source>
</evidence>
<feature type="active site" description="Proton donor/acceptor" evidence="6">
    <location>
        <position position="264"/>
    </location>
</feature>
<evidence type="ECO:0000313" key="11">
    <source>
        <dbReference type="Proteomes" id="UP000182427"/>
    </source>
</evidence>
<protein>
    <submittedName>
        <fullName evidence="10">N-acetylglucosamine-6-phosphate deacetylase</fullName>
    </submittedName>
</protein>
<feature type="binding site" evidence="8">
    <location>
        <position position="117"/>
    </location>
    <ligand>
        <name>Zn(2+)</name>
        <dbReference type="ChEBI" id="CHEBI:29105"/>
    </ligand>
</feature>
<feature type="binding site" evidence="7">
    <location>
        <position position="241"/>
    </location>
    <ligand>
        <name>substrate</name>
    </ligand>
</feature>
<dbReference type="PIRSF" id="PIRSF038994">
    <property type="entry name" value="NagA"/>
    <property type="match status" value="1"/>
</dbReference>
<feature type="domain" description="Amidohydrolase-related" evidence="9">
    <location>
        <begin position="41"/>
        <end position="375"/>
    </location>
</feature>
<keyword evidence="11" id="KW-1185">Reference proteome</keyword>
<comment type="cofactor">
    <cofactor evidence="8">
        <name>a divalent metal cation</name>
        <dbReference type="ChEBI" id="CHEBI:60240"/>
    </cofactor>
    <text evidence="8">Binds 1 divalent metal cation per subunit.</text>
</comment>
<evidence type="ECO:0000256" key="2">
    <source>
        <dbReference type="ARBA" id="ARBA00022723"/>
    </source>
</evidence>
<feature type="binding site" evidence="8">
    <location>
        <position position="185"/>
    </location>
    <ligand>
        <name>Zn(2+)</name>
        <dbReference type="ChEBI" id="CHEBI:29105"/>
    </ligand>
</feature>
<keyword evidence="3 5" id="KW-0378">Hydrolase</keyword>
<dbReference type="Gene3D" id="3.20.20.140">
    <property type="entry name" value="Metal-dependent hydrolases"/>
    <property type="match status" value="1"/>
</dbReference>
<organism evidence="10 11">
    <name type="scientific">Terriglobus roseus</name>
    <dbReference type="NCBI Taxonomy" id="392734"/>
    <lineage>
        <taxon>Bacteria</taxon>
        <taxon>Pseudomonadati</taxon>
        <taxon>Acidobacteriota</taxon>
        <taxon>Terriglobia</taxon>
        <taxon>Terriglobales</taxon>
        <taxon>Acidobacteriaceae</taxon>
        <taxon>Terriglobus</taxon>
    </lineage>
</organism>
<dbReference type="RefSeq" id="WP_083344133.1">
    <property type="nucleotide sequence ID" value="NZ_LT629690.1"/>
</dbReference>
<dbReference type="GO" id="GO:0006046">
    <property type="term" value="P:N-acetylglucosamine catabolic process"/>
    <property type="evidence" value="ECO:0007669"/>
    <property type="project" value="TreeGrafter"/>
</dbReference>
<feature type="binding site" evidence="7">
    <location>
        <position position="217"/>
    </location>
    <ligand>
        <name>substrate</name>
    </ligand>
</feature>
<dbReference type="InterPro" id="IPR032466">
    <property type="entry name" value="Metal_Hydrolase"/>
</dbReference>
<dbReference type="InterPro" id="IPR011059">
    <property type="entry name" value="Metal-dep_hydrolase_composite"/>
</dbReference>
<dbReference type="GO" id="GO:0046872">
    <property type="term" value="F:metal ion binding"/>
    <property type="evidence" value="ECO:0007669"/>
    <property type="project" value="UniProtKB-KW"/>
</dbReference>
<dbReference type="Proteomes" id="UP000182427">
    <property type="component" value="Chromosome I"/>
</dbReference>
<dbReference type="InterPro" id="IPR003764">
    <property type="entry name" value="GlcNAc_6-P_deAcase"/>
</dbReference>
<dbReference type="Gene3D" id="2.30.40.10">
    <property type="entry name" value="Urease, subunit C, domain 1"/>
    <property type="match status" value="1"/>
</dbReference>
<evidence type="ECO:0000256" key="4">
    <source>
        <dbReference type="ARBA" id="ARBA00023277"/>
    </source>
</evidence>
<feature type="binding site" evidence="8">
    <location>
        <position position="206"/>
    </location>
    <ligand>
        <name>Zn(2+)</name>
        <dbReference type="ChEBI" id="CHEBI:29105"/>
    </ligand>
</feature>
<feature type="binding site" evidence="7">
    <location>
        <position position="130"/>
    </location>
    <ligand>
        <name>substrate</name>
    </ligand>
</feature>
<dbReference type="InterPro" id="IPR006680">
    <property type="entry name" value="Amidohydro-rel"/>
</dbReference>
<feature type="binding site" evidence="7">
    <location>
        <begin position="209"/>
        <end position="210"/>
    </location>
    <ligand>
        <name>substrate</name>
    </ligand>
</feature>